<dbReference type="SUPFAM" id="SSF53098">
    <property type="entry name" value="Ribonuclease H-like"/>
    <property type="match status" value="1"/>
</dbReference>
<evidence type="ECO:0000259" key="10">
    <source>
        <dbReference type="Pfam" id="PF03732"/>
    </source>
</evidence>
<dbReference type="GO" id="GO:0003964">
    <property type="term" value="F:RNA-directed DNA polymerase activity"/>
    <property type="evidence" value="ECO:0007669"/>
    <property type="project" value="UniProtKB-KW"/>
</dbReference>
<dbReference type="InterPro" id="IPR050951">
    <property type="entry name" value="Retrovirus_Pol_polyprotein"/>
</dbReference>
<feature type="compositionally biased region" description="Basic and acidic residues" evidence="8">
    <location>
        <begin position="58"/>
        <end position="90"/>
    </location>
</feature>
<keyword evidence="2" id="KW-0548">Nucleotidyltransferase</keyword>
<dbReference type="InterPro" id="IPR036397">
    <property type="entry name" value="RNaseH_sf"/>
</dbReference>
<comment type="caution">
    <text evidence="13">The sequence shown here is derived from an EMBL/GenBank/DDBJ whole genome shotgun (WGS) entry which is preliminary data.</text>
</comment>
<evidence type="ECO:0000256" key="5">
    <source>
        <dbReference type="ARBA" id="ARBA00022801"/>
    </source>
</evidence>
<dbReference type="Gene3D" id="1.10.340.70">
    <property type="match status" value="1"/>
</dbReference>
<keyword evidence="1" id="KW-0808">Transferase</keyword>
<evidence type="ECO:0000256" key="7">
    <source>
        <dbReference type="SAM" id="Coils"/>
    </source>
</evidence>
<feature type="compositionally biased region" description="Basic residues" evidence="8">
    <location>
        <begin position="32"/>
        <end position="44"/>
    </location>
</feature>
<dbReference type="Gene3D" id="3.30.70.270">
    <property type="match status" value="1"/>
</dbReference>
<keyword evidence="5" id="KW-0378">Hydrolase</keyword>
<feature type="coiled-coil region" evidence="7">
    <location>
        <begin position="1138"/>
        <end position="1165"/>
    </location>
</feature>
<evidence type="ECO:0000256" key="8">
    <source>
        <dbReference type="SAM" id="MobiDB-lite"/>
    </source>
</evidence>
<dbReference type="AlphaFoldDB" id="A0A699HB28"/>
<feature type="domain" description="Retrotransposon gag" evidence="10">
    <location>
        <begin position="116"/>
        <end position="200"/>
    </location>
</feature>
<dbReference type="InterPro" id="IPR012337">
    <property type="entry name" value="RNaseH-like_sf"/>
</dbReference>
<keyword evidence="4" id="KW-0255">Endonuclease</keyword>
<feature type="domain" description="Reverse transcriptase RNase H-like" evidence="11">
    <location>
        <begin position="726"/>
        <end position="826"/>
    </location>
</feature>
<dbReference type="GO" id="GO:0004519">
    <property type="term" value="F:endonuclease activity"/>
    <property type="evidence" value="ECO:0007669"/>
    <property type="project" value="UniProtKB-KW"/>
</dbReference>
<evidence type="ECO:0000256" key="3">
    <source>
        <dbReference type="ARBA" id="ARBA00022722"/>
    </source>
</evidence>
<evidence type="ECO:0000256" key="6">
    <source>
        <dbReference type="ARBA" id="ARBA00022918"/>
    </source>
</evidence>
<dbReference type="CDD" id="cd01647">
    <property type="entry name" value="RT_LTR"/>
    <property type="match status" value="1"/>
</dbReference>
<keyword evidence="3" id="KW-0540">Nuclease</keyword>
<dbReference type="Pfam" id="PF17921">
    <property type="entry name" value="Integrase_H2C2"/>
    <property type="match status" value="1"/>
</dbReference>
<dbReference type="Pfam" id="PF17917">
    <property type="entry name" value="RT_RNaseH"/>
    <property type="match status" value="1"/>
</dbReference>
<evidence type="ECO:0000256" key="2">
    <source>
        <dbReference type="ARBA" id="ARBA00022695"/>
    </source>
</evidence>
<protein>
    <submittedName>
        <fullName evidence="13">Reverse transcriptase domain-containing protein</fullName>
    </submittedName>
</protein>
<evidence type="ECO:0000256" key="1">
    <source>
        <dbReference type="ARBA" id="ARBA00022679"/>
    </source>
</evidence>
<dbReference type="InterPro" id="IPR005162">
    <property type="entry name" value="Retrotrans_gag_dom"/>
</dbReference>
<dbReference type="Pfam" id="PF00078">
    <property type="entry name" value="RVT_1"/>
    <property type="match status" value="1"/>
</dbReference>
<feature type="domain" description="Integrase zinc-binding" evidence="12">
    <location>
        <begin position="924"/>
        <end position="976"/>
    </location>
</feature>
<feature type="domain" description="Reverse transcriptase" evidence="9">
    <location>
        <begin position="531"/>
        <end position="691"/>
    </location>
</feature>
<dbReference type="Pfam" id="PF03732">
    <property type="entry name" value="Retrotrans_gag"/>
    <property type="match status" value="1"/>
</dbReference>
<sequence>MSNPEQTAPSQSTSAVRNTVGREKEPVTQNRGTRKRHRSRRSRSPRTSVFSRIRRERSRSPIRRERSRSPRQRVKEGGVFKRLESREKSVSARSDSYNQHSHSRYTEALSESEDSGGNARVWFDDLPPESIDSYDDLKKAFLKNYLQQKKYFKDPIELHNIKQRDGQSTKDFVRRYKLEIRDVKGAPECMRISRFMNGITNPELIKRLHDKISKTMDEMRRVTTSFLRGEGAASNHKRKKSFPPWKQHEDKRKFKAPPPMTTPVEKQNHARFCEFHRKVGHNTNGCMHLRKQIKEMLKAGKLSHQIKELKQNNGKEQPKVAKKEKLPGRIKQIFFPLLGNDEGVEGPMIIEAEIGGHCVHRMRPGVRMLQAVPSTGHRMLKISVEGGVITLKSSKLVSLECAMVSRPEETPSATKSIIEEIVKLAINPEYPEQTVMIGSTLTEGGHNKLCGLIQRNLDIFAWKHANMTGVPRHIAEHCLNVREGCSPVRQKKKGQAADRNQAIQEEVKKLVEAEIMREVHYHNWLSNPVVVKKHDDSWRMCVDFKDLNKACPKDDYPLPEIDWKVESLCGFPFKCFLDAYKCYHQIQMATEDEEKTAFITSQGIFCYAKMPFGLKNAGETYQRLVDKVFHKQIGRNLEVYVDDLVIKSCTEDEIVRDIEETFKTLREINMKLNPKKCAFGVEEGMFLGYKVNAKGLKVSPDKLKKAFKQMKKLIAELPMLTSQMEKEELIVYLATAKDAVSAVLMTEREAKQMPIYFVSRTLRGPKLNYTSIEKLVLTLVHASKLLKIYFQAHPIIVITDQPIQQILSRSEVAGRLQKWSIELGEYAIHYRPRVSVKGHILADFIVERPEEDSLDTPMEEERELPEPWILFTDGSFCTDSSGAGLILTNPEGTEFTYALRFRGNFTSGCEESKGNKMQVLTANYVLREIHEGSCSMHAGTRPVVAKALRTGYYWPTMHKDARTLIRACQDCQVHKPVLRNPQQKLTPITSSWPFYKWRIDIAGPFSEGPWKVKFLIVAMDYFTKWIEEKPVATIIGNQLWGDPFKDWCEKLCIRQHFAYVKHSQINGLVEKANHSLGEGIKARLDARSKKRIEELPHVLWAHRTMIKSSNRDTPFSLTYETEAVSPTEVDMPTLRIAEVDLIGNNEALEINLDLLEERREETAIREAKRKLGPKWEGPYEVTEALGKGAYKLRDRDGKQLPRTWNISNLKKCYVHKM</sequence>
<dbReference type="SUPFAM" id="SSF56672">
    <property type="entry name" value="DNA/RNA polymerases"/>
    <property type="match status" value="1"/>
</dbReference>
<dbReference type="GO" id="GO:0016787">
    <property type="term" value="F:hydrolase activity"/>
    <property type="evidence" value="ECO:0007669"/>
    <property type="project" value="UniProtKB-KW"/>
</dbReference>
<dbReference type="GO" id="GO:0003676">
    <property type="term" value="F:nucleic acid binding"/>
    <property type="evidence" value="ECO:0007669"/>
    <property type="project" value="InterPro"/>
</dbReference>
<dbReference type="InterPro" id="IPR043128">
    <property type="entry name" value="Rev_trsase/Diguanyl_cyclase"/>
</dbReference>
<accession>A0A699HB28</accession>
<dbReference type="InterPro" id="IPR043502">
    <property type="entry name" value="DNA/RNA_pol_sf"/>
</dbReference>
<keyword evidence="7" id="KW-0175">Coiled coil</keyword>
<reference evidence="13" key="1">
    <citation type="journal article" date="2019" name="Sci. Rep.">
        <title>Draft genome of Tanacetum cinerariifolium, the natural source of mosquito coil.</title>
        <authorList>
            <person name="Yamashiro T."/>
            <person name="Shiraishi A."/>
            <person name="Satake H."/>
            <person name="Nakayama K."/>
        </authorList>
    </citation>
    <scope>NUCLEOTIDE SEQUENCE</scope>
</reference>
<name>A0A699HB28_TANCI</name>
<evidence type="ECO:0000259" key="9">
    <source>
        <dbReference type="Pfam" id="PF00078"/>
    </source>
</evidence>
<dbReference type="InterPro" id="IPR000477">
    <property type="entry name" value="RT_dom"/>
</dbReference>
<gene>
    <name evidence="13" type="ORF">Tci_358366</name>
</gene>
<feature type="region of interest" description="Disordered" evidence="8">
    <location>
        <begin position="230"/>
        <end position="264"/>
    </location>
</feature>
<organism evidence="13">
    <name type="scientific">Tanacetum cinerariifolium</name>
    <name type="common">Dalmatian daisy</name>
    <name type="synonym">Chrysanthemum cinerariifolium</name>
    <dbReference type="NCBI Taxonomy" id="118510"/>
    <lineage>
        <taxon>Eukaryota</taxon>
        <taxon>Viridiplantae</taxon>
        <taxon>Streptophyta</taxon>
        <taxon>Embryophyta</taxon>
        <taxon>Tracheophyta</taxon>
        <taxon>Spermatophyta</taxon>
        <taxon>Magnoliopsida</taxon>
        <taxon>eudicotyledons</taxon>
        <taxon>Gunneridae</taxon>
        <taxon>Pentapetalae</taxon>
        <taxon>asterids</taxon>
        <taxon>campanulids</taxon>
        <taxon>Asterales</taxon>
        <taxon>Asteraceae</taxon>
        <taxon>Asteroideae</taxon>
        <taxon>Anthemideae</taxon>
        <taxon>Anthemidinae</taxon>
        <taxon>Tanacetum</taxon>
    </lineage>
</organism>
<dbReference type="InterPro" id="IPR041588">
    <property type="entry name" value="Integrase_H2C2"/>
</dbReference>
<dbReference type="InterPro" id="IPR041373">
    <property type="entry name" value="RT_RNaseH"/>
</dbReference>
<dbReference type="EMBL" id="BKCJ010135197">
    <property type="protein sequence ID" value="GEX86391.1"/>
    <property type="molecule type" value="Genomic_DNA"/>
</dbReference>
<evidence type="ECO:0000256" key="4">
    <source>
        <dbReference type="ARBA" id="ARBA00022759"/>
    </source>
</evidence>
<proteinExistence type="predicted"/>
<dbReference type="Gene3D" id="3.30.420.10">
    <property type="entry name" value="Ribonuclease H-like superfamily/Ribonuclease H"/>
    <property type="match status" value="1"/>
</dbReference>
<dbReference type="PANTHER" id="PTHR37984">
    <property type="entry name" value="PROTEIN CBG26694"/>
    <property type="match status" value="1"/>
</dbReference>
<dbReference type="Gene3D" id="3.10.10.10">
    <property type="entry name" value="HIV Type 1 Reverse Transcriptase, subunit A, domain 1"/>
    <property type="match status" value="1"/>
</dbReference>
<keyword evidence="6 13" id="KW-0695">RNA-directed DNA polymerase</keyword>
<evidence type="ECO:0000259" key="12">
    <source>
        <dbReference type="Pfam" id="PF17921"/>
    </source>
</evidence>
<feature type="compositionally biased region" description="Polar residues" evidence="8">
    <location>
        <begin position="1"/>
        <end position="17"/>
    </location>
</feature>
<feature type="compositionally biased region" description="Polar residues" evidence="8">
    <location>
        <begin position="91"/>
        <end position="100"/>
    </location>
</feature>
<evidence type="ECO:0000259" key="11">
    <source>
        <dbReference type="Pfam" id="PF17917"/>
    </source>
</evidence>
<evidence type="ECO:0000313" key="13">
    <source>
        <dbReference type="EMBL" id="GEX86391.1"/>
    </source>
</evidence>
<feature type="region of interest" description="Disordered" evidence="8">
    <location>
        <begin position="1"/>
        <end position="116"/>
    </location>
</feature>
<dbReference type="PANTHER" id="PTHR37984:SF5">
    <property type="entry name" value="PROTEIN NYNRIN-LIKE"/>
    <property type="match status" value="1"/>
</dbReference>